<dbReference type="EMBL" id="CM044702">
    <property type="protein sequence ID" value="KAI5676824.1"/>
    <property type="molecule type" value="Genomic_DNA"/>
</dbReference>
<gene>
    <name evidence="1" type="ORF">M9H77_07774</name>
</gene>
<comment type="caution">
    <text evidence="1">The sequence shown here is derived from an EMBL/GenBank/DDBJ whole genome shotgun (WGS) entry which is preliminary data.</text>
</comment>
<organism evidence="1 2">
    <name type="scientific">Catharanthus roseus</name>
    <name type="common">Madagascar periwinkle</name>
    <name type="synonym">Vinca rosea</name>
    <dbReference type="NCBI Taxonomy" id="4058"/>
    <lineage>
        <taxon>Eukaryota</taxon>
        <taxon>Viridiplantae</taxon>
        <taxon>Streptophyta</taxon>
        <taxon>Embryophyta</taxon>
        <taxon>Tracheophyta</taxon>
        <taxon>Spermatophyta</taxon>
        <taxon>Magnoliopsida</taxon>
        <taxon>eudicotyledons</taxon>
        <taxon>Gunneridae</taxon>
        <taxon>Pentapetalae</taxon>
        <taxon>asterids</taxon>
        <taxon>lamiids</taxon>
        <taxon>Gentianales</taxon>
        <taxon>Apocynaceae</taxon>
        <taxon>Rauvolfioideae</taxon>
        <taxon>Vinceae</taxon>
        <taxon>Catharanthinae</taxon>
        <taxon>Catharanthus</taxon>
    </lineage>
</organism>
<protein>
    <submittedName>
        <fullName evidence="1">Uncharacterized protein</fullName>
    </submittedName>
</protein>
<dbReference type="Proteomes" id="UP001060085">
    <property type="component" value="Linkage Group LG02"/>
</dbReference>
<keyword evidence="2" id="KW-1185">Reference proteome</keyword>
<proteinExistence type="predicted"/>
<evidence type="ECO:0000313" key="1">
    <source>
        <dbReference type="EMBL" id="KAI5676824.1"/>
    </source>
</evidence>
<evidence type="ECO:0000313" key="2">
    <source>
        <dbReference type="Proteomes" id="UP001060085"/>
    </source>
</evidence>
<sequence>MRLSFGVTYLEKQKRHTEIIKHKKEKQLPISSQGIVKKEIKKSSIIEESQRAIELLQVKEVARALVEVYVINEDSCDFKKKKRIEEEKKSEIQEKERVERKESLVEESCFFYSISSLFEELENDECVQEEEDDLEKKENKRNQ</sequence>
<name>A0ACC0BW34_CATRO</name>
<accession>A0ACC0BW34</accession>
<reference evidence="2" key="1">
    <citation type="journal article" date="2023" name="Nat. Plants">
        <title>Single-cell RNA sequencing provides a high-resolution roadmap for understanding the multicellular compartmentation of specialized metabolism.</title>
        <authorList>
            <person name="Sun S."/>
            <person name="Shen X."/>
            <person name="Li Y."/>
            <person name="Li Y."/>
            <person name="Wang S."/>
            <person name="Li R."/>
            <person name="Zhang H."/>
            <person name="Shen G."/>
            <person name="Guo B."/>
            <person name="Wei J."/>
            <person name="Xu J."/>
            <person name="St-Pierre B."/>
            <person name="Chen S."/>
            <person name="Sun C."/>
        </authorList>
    </citation>
    <scope>NUCLEOTIDE SEQUENCE [LARGE SCALE GENOMIC DNA]</scope>
</reference>